<dbReference type="Gene3D" id="3.90.850.10">
    <property type="entry name" value="Fumarylacetoacetase-like, C-terminal domain"/>
    <property type="match status" value="1"/>
</dbReference>
<dbReference type="EMBL" id="CADIKM010000029">
    <property type="protein sequence ID" value="CAB3798376.1"/>
    <property type="molecule type" value="Genomic_DNA"/>
</dbReference>
<sequence>MACQSSGLSMINHHSRLTLGITTNKLDSVGTNIQPIGTNSMRFASIKVDGSPRVVAISDDGTRYTDAIDAGAAFGADMNAWIERNSDTTDRPPAAKPNGNVNWQPLDGVKLLAPLLPRRNVFCVGKNYHEHAKEFGDSGFDTSAKDGEAAPPFPVVFTKAPSTVIADGEPVQAHRNVTSQLDYEAELAVVIGKGGKDIAKEHAWEHIYGYTIVNDVTARDLQQRHRQWFLGKSIDTFCPMGPWIVTADEIDATRLKIQCRVNGELRQDANTADLIFDIPTLIETLSAVIALQPGDVIATGTPAGVGIGFKPPKFLQPGDEMSVSIEGIGTLTNRIQ</sequence>
<dbReference type="SUPFAM" id="SSF56529">
    <property type="entry name" value="FAH"/>
    <property type="match status" value="1"/>
</dbReference>
<dbReference type="InterPro" id="IPR011234">
    <property type="entry name" value="Fumarylacetoacetase-like_C"/>
</dbReference>
<proteinExistence type="inferred from homology"/>
<comment type="cofactor">
    <cofactor evidence="1">
        <name>Mg(2+)</name>
        <dbReference type="ChEBI" id="CHEBI:18420"/>
    </cofactor>
</comment>
<dbReference type="FunFam" id="3.90.850.10:FF:000002">
    <property type="entry name" value="2-hydroxyhepta-2,4-diene-1,7-dioate isomerase"/>
    <property type="match status" value="1"/>
</dbReference>
<comment type="similarity">
    <text evidence="2">Belongs to the FAH family.</text>
</comment>
<protein>
    <recommendedName>
        <fullName evidence="5">Fumarylacetoacetase-like C-terminal domain-containing protein</fullName>
    </recommendedName>
</protein>
<evidence type="ECO:0000256" key="1">
    <source>
        <dbReference type="ARBA" id="ARBA00001946"/>
    </source>
</evidence>
<feature type="domain" description="Fumarylacetoacetase-like C-terminal" evidence="5">
    <location>
        <begin position="121"/>
        <end position="335"/>
    </location>
</feature>
<gene>
    <name evidence="6" type="ORF">LMG28138_04429</name>
</gene>
<evidence type="ECO:0000313" key="7">
    <source>
        <dbReference type="Proteomes" id="UP000494115"/>
    </source>
</evidence>
<keyword evidence="4" id="KW-0378">Hydrolase</keyword>
<dbReference type="PANTHER" id="PTHR11820:SF7">
    <property type="entry name" value="ACYLPYRUVASE FAHD1, MITOCHONDRIAL"/>
    <property type="match status" value="1"/>
</dbReference>
<evidence type="ECO:0000256" key="3">
    <source>
        <dbReference type="ARBA" id="ARBA00022723"/>
    </source>
</evidence>
<dbReference type="GO" id="GO:0018773">
    <property type="term" value="F:acetylpyruvate hydrolase activity"/>
    <property type="evidence" value="ECO:0007669"/>
    <property type="project" value="TreeGrafter"/>
</dbReference>
<dbReference type="Proteomes" id="UP000494115">
    <property type="component" value="Unassembled WGS sequence"/>
</dbReference>
<dbReference type="GO" id="GO:0046872">
    <property type="term" value="F:metal ion binding"/>
    <property type="evidence" value="ECO:0007669"/>
    <property type="project" value="UniProtKB-KW"/>
</dbReference>
<keyword evidence="3" id="KW-0479">Metal-binding</keyword>
<dbReference type="Pfam" id="PF01557">
    <property type="entry name" value="FAA_hydrolase"/>
    <property type="match status" value="1"/>
</dbReference>
<evidence type="ECO:0000256" key="2">
    <source>
        <dbReference type="ARBA" id="ARBA00010211"/>
    </source>
</evidence>
<keyword evidence="7" id="KW-1185">Reference proteome</keyword>
<dbReference type="PANTHER" id="PTHR11820">
    <property type="entry name" value="ACYLPYRUVASE"/>
    <property type="match status" value="1"/>
</dbReference>
<reference evidence="6 7" key="1">
    <citation type="submission" date="2020-04" db="EMBL/GenBank/DDBJ databases">
        <authorList>
            <person name="De Canck E."/>
        </authorList>
    </citation>
    <scope>NUCLEOTIDE SEQUENCE [LARGE SCALE GENOMIC DNA]</scope>
    <source>
        <strain evidence="6 7">LMG 28138</strain>
    </source>
</reference>
<evidence type="ECO:0000313" key="6">
    <source>
        <dbReference type="EMBL" id="CAB3798376.1"/>
    </source>
</evidence>
<dbReference type="GO" id="GO:0016853">
    <property type="term" value="F:isomerase activity"/>
    <property type="evidence" value="ECO:0007669"/>
    <property type="project" value="UniProtKB-ARBA"/>
</dbReference>
<dbReference type="GO" id="GO:0019752">
    <property type="term" value="P:carboxylic acid metabolic process"/>
    <property type="evidence" value="ECO:0007669"/>
    <property type="project" value="UniProtKB-ARBA"/>
</dbReference>
<dbReference type="AlphaFoldDB" id="A0A6S7C063"/>
<evidence type="ECO:0000256" key="4">
    <source>
        <dbReference type="ARBA" id="ARBA00022801"/>
    </source>
</evidence>
<dbReference type="InterPro" id="IPR036663">
    <property type="entry name" value="Fumarylacetoacetase_C_sf"/>
</dbReference>
<evidence type="ECO:0000259" key="5">
    <source>
        <dbReference type="Pfam" id="PF01557"/>
    </source>
</evidence>
<organism evidence="6 7">
    <name type="scientific">Pararobbsia alpina</name>
    <dbReference type="NCBI Taxonomy" id="621374"/>
    <lineage>
        <taxon>Bacteria</taxon>
        <taxon>Pseudomonadati</taxon>
        <taxon>Pseudomonadota</taxon>
        <taxon>Betaproteobacteria</taxon>
        <taxon>Burkholderiales</taxon>
        <taxon>Burkholderiaceae</taxon>
        <taxon>Pararobbsia</taxon>
    </lineage>
</organism>
<accession>A0A6S7C063</accession>
<name>A0A6S7C063_9BURK</name>